<protein>
    <submittedName>
        <fullName evidence="1">Uncharacterized protein</fullName>
    </submittedName>
</protein>
<organism evidence="1 2">
    <name type="scientific">Amycolatopsis rubida</name>
    <dbReference type="NCBI Taxonomy" id="112413"/>
    <lineage>
        <taxon>Bacteria</taxon>
        <taxon>Bacillati</taxon>
        <taxon>Actinomycetota</taxon>
        <taxon>Actinomycetes</taxon>
        <taxon>Pseudonocardiales</taxon>
        <taxon>Pseudonocardiaceae</taxon>
        <taxon>Amycolatopsis</taxon>
    </lineage>
</organism>
<evidence type="ECO:0000313" key="2">
    <source>
        <dbReference type="Proteomes" id="UP000199137"/>
    </source>
</evidence>
<dbReference type="OrthoDB" id="3275594at2"/>
<sequence>MSDWLLDGDTAEWLWRIALRDDILIPMLGTTNPQPDWAATEAERDWYLQRTHRPVEDYVAELVPGPRDRAMADERERRKRLWDDRQEELRVKRAEQAQP</sequence>
<gene>
    <name evidence="1" type="ORF">SAMN05421854_101395</name>
</gene>
<dbReference type="RefSeq" id="WP_093571992.1">
    <property type="nucleotide sequence ID" value="NZ_FOWC01000001.1"/>
</dbReference>
<accession>A0A1I5DXC0</accession>
<name>A0A1I5DXC0_9PSEU</name>
<dbReference type="AlphaFoldDB" id="A0A1I5DXC0"/>
<dbReference type="EMBL" id="FOWC01000001">
    <property type="protein sequence ID" value="SFO03843.1"/>
    <property type="molecule type" value="Genomic_DNA"/>
</dbReference>
<dbReference type="Proteomes" id="UP000199137">
    <property type="component" value="Unassembled WGS sequence"/>
</dbReference>
<proteinExistence type="predicted"/>
<evidence type="ECO:0000313" key="1">
    <source>
        <dbReference type="EMBL" id="SFO03843.1"/>
    </source>
</evidence>
<reference evidence="1 2" key="1">
    <citation type="submission" date="2016-10" db="EMBL/GenBank/DDBJ databases">
        <authorList>
            <person name="de Groot N.N."/>
        </authorList>
    </citation>
    <scope>NUCLEOTIDE SEQUENCE [LARGE SCALE GENOMIC DNA]</scope>
    <source>
        <strain evidence="1 2">DSM 44637</strain>
    </source>
</reference>